<evidence type="ECO:0008006" key="5">
    <source>
        <dbReference type="Google" id="ProtNLM"/>
    </source>
</evidence>
<keyword evidence="2" id="KW-0460">Magnesium</keyword>
<reference evidence="3 4" key="1">
    <citation type="submission" date="2021-07" db="EMBL/GenBank/DDBJ databases">
        <title>The Aristolochia fimbriata genome: insights into angiosperm evolution, floral development and chemical biosynthesis.</title>
        <authorList>
            <person name="Jiao Y."/>
        </authorList>
    </citation>
    <scope>NUCLEOTIDE SEQUENCE [LARGE SCALE GENOMIC DNA]</scope>
    <source>
        <strain evidence="3">IBCAS-2021</strain>
        <tissue evidence="3">Leaf</tissue>
    </source>
</reference>
<dbReference type="InterPro" id="IPR029063">
    <property type="entry name" value="SAM-dependent_MTases_sf"/>
</dbReference>
<comment type="caution">
    <text evidence="3">The sequence shown here is derived from an EMBL/GenBank/DDBJ whole genome shotgun (WGS) entry which is preliminary data.</text>
</comment>
<evidence type="ECO:0000256" key="2">
    <source>
        <dbReference type="ARBA" id="ARBA00022842"/>
    </source>
</evidence>
<accession>A0AAV7EN39</accession>
<proteinExistence type="predicted"/>
<dbReference type="Gene3D" id="1.10.1200.270">
    <property type="entry name" value="Methyltransferase, alpha-helical capping domain"/>
    <property type="match status" value="1"/>
</dbReference>
<dbReference type="AlphaFoldDB" id="A0AAV7EN39"/>
<dbReference type="PANTHER" id="PTHR31009">
    <property type="entry name" value="S-ADENOSYL-L-METHIONINE:CARBOXYL METHYLTRANSFERASE FAMILY PROTEIN"/>
    <property type="match status" value="1"/>
</dbReference>
<keyword evidence="4" id="KW-1185">Reference proteome</keyword>
<organism evidence="3 4">
    <name type="scientific">Aristolochia fimbriata</name>
    <name type="common">White veined hardy Dutchman's pipe vine</name>
    <dbReference type="NCBI Taxonomy" id="158543"/>
    <lineage>
        <taxon>Eukaryota</taxon>
        <taxon>Viridiplantae</taxon>
        <taxon>Streptophyta</taxon>
        <taxon>Embryophyta</taxon>
        <taxon>Tracheophyta</taxon>
        <taxon>Spermatophyta</taxon>
        <taxon>Magnoliopsida</taxon>
        <taxon>Magnoliidae</taxon>
        <taxon>Piperales</taxon>
        <taxon>Aristolochiaceae</taxon>
        <taxon>Aristolochia</taxon>
    </lineage>
</organism>
<sequence>MNGGDGPNSYARNSSNQRNGATTALTMIEEAIPKELDLKQHFPSKSGEPFRIADLGCSVGPNTFLLVGATIEAVKLKYQYCEFQAFFNDVASNDFNTLLRSHSWDDPDYFAAVVPGSFHGRLFPRVSLHFVLCFYSLQWMSRLPKEAITDECSPAWNKGKITCFGANRDVSAAFLRQFAVDIDSFLRARAEETVVGGLMALVIPYQGGCSDQKPIFLVLFDLLEAVLSDMVILGRLDEIAVDSFNLPVYLPIADEFMTLVEENGSFSLVMLEPITVPKVAFDARVMSSGIRAIVEERMRSNFPSEIMDEIFDRTYADVNESEIRHFVIENLVPSLWGLQKEF</sequence>
<dbReference type="Proteomes" id="UP000825729">
    <property type="component" value="Unassembled WGS sequence"/>
</dbReference>
<dbReference type="GO" id="GO:0046872">
    <property type="term" value="F:metal ion binding"/>
    <property type="evidence" value="ECO:0007669"/>
    <property type="project" value="UniProtKB-KW"/>
</dbReference>
<evidence type="ECO:0000256" key="1">
    <source>
        <dbReference type="ARBA" id="ARBA00022723"/>
    </source>
</evidence>
<dbReference type="EMBL" id="JAINDJ010000004">
    <property type="protein sequence ID" value="KAG9449037.1"/>
    <property type="molecule type" value="Genomic_DNA"/>
</dbReference>
<protein>
    <recommendedName>
        <fullName evidence="5">S-adenosylmethionine-dependent methyltransferase</fullName>
    </recommendedName>
</protein>
<evidence type="ECO:0000313" key="4">
    <source>
        <dbReference type="Proteomes" id="UP000825729"/>
    </source>
</evidence>
<dbReference type="InterPro" id="IPR042086">
    <property type="entry name" value="MeTrfase_capping"/>
</dbReference>
<dbReference type="SUPFAM" id="SSF53335">
    <property type="entry name" value="S-adenosyl-L-methionine-dependent methyltransferases"/>
    <property type="match status" value="1"/>
</dbReference>
<keyword evidence="1" id="KW-0479">Metal-binding</keyword>
<dbReference type="GO" id="GO:0008168">
    <property type="term" value="F:methyltransferase activity"/>
    <property type="evidence" value="ECO:0007669"/>
    <property type="project" value="InterPro"/>
</dbReference>
<dbReference type="Pfam" id="PF03492">
    <property type="entry name" value="Methyltransf_7"/>
    <property type="match status" value="1"/>
</dbReference>
<dbReference type="InterPro" id="IPR005299">
    <property type="entry name" value="MeTrfase_7"/>
</dbReference>
<dbReference type="Gene3D" id="3.40.50.150">
    <property type="entry name" value="Vaccinia Virus protein VP39"/>
    <property type="match status" value="1"/>
</dbReference>
<gene>
    <name evidence="3" type="ORF">H6P81_009002</name>
</gene>
<evidence type="ECO:0000313" key="3">
    <source>
        <dbReference type="EMBL" id="KAG9449037.1"/>
    </source>
</evidence>
<name>A0AAV7EN39_ARIFI</name>